<dbReference type="Pfam" id="PF00512">
    <property type="entry name" value="HisKA"/>
    <property type="match status" value="1"/>
</dbReference>
<evidence type="ECO:0000259" key="14">
    <source>
        <dbReference type="PROSITE" id="PS50110"/>
    </source>
</evidence>
<dbReference type="SMART" id="SM00304">
    <property type="entry name" value="HAMP"/>
    <property type="match status" value="1"/>
</dbReference>
<evidence type="ECO:0000256" key="4">
    <source>
        <dbReference type="ARBA" id="ARBA00022553"/>
    </source>
</evidence>
<dbReference type="Pfam" id="PF02518">
    <property type="entry name" value="HATPase_c"/>
    <property type="match status" value="1"/>
</dbReference>
<dbReference type="InterPro" id="IPR036097">
    <property type="entry name" value="HisK_dim/P_sf"/>
</dbReference>
<dbReference type="PROSITE" id="PS50885">
    <property type="entry name" value="HAMP"/>
    <property type="match status" value="1"/>
</dbReference>
<dbReference type="CDD" id="cd00156">
    <property type="entry name" value="REC"/>
    <property type="match status" value="1"/>
</dbReference>
<dbReference type="Pfam" id="PF00072">
    <property type="entry name" value="Response_reg"/>
    <property type="match status" value="2"/>
</dbReference>
<sequence>MFMGRWLLLAGKAMLKFITGLPGQLCLLVMGLMSALTFVLAGYNAYIDSKAEAQRIYNVAVEDADFLARNIESLLRNSDLRTIDQALMTVRTRRTVHDIYVLDAGLNYLIDGTGEQSATYRFSGEPTADEQAIFKGANRTIHEEGSMLTVYEPLLWNDQTLGVLSLSIRRDSLMTLASDNLWRNVVGGMPMMMIAFALVLLIAHQITRPVRDLAAAAQKISHGDRSIDIPVRGTHETRHLGNTMRQMVADLTRSAARAKNLAAEASEAAQKANAASTAKSNFLANMSHEIRTPMNGVIGISEILLKTDLDPKQRELAEIILSSGSSLVTIINDILDFSKIEAGKMRLMPEPFNLRTSIEDIMSLLSSRAREKDLELLVDFDHNLPEGYIGDPGRIRQIITNLAGNAVKFTERGHVIVKVRGVETDTHATINIAIEDTGIGIDEDKLESIFDQFEQADTTSTRKYQGTGLGLAITKHLIGLMGGKVSVDSEPGKGSTFRVQLVLPVDETVSAGRYADAPAVDGLEVLIIDDNENNRRILTDQVRDWGLEPTIATSADEALAILDKGCRFDLIITDYHMPDKDGVMLAREIKAVPYSYTGPIIMLSSINERSDASKENVDLFDIWLTKPVRASRLLDAISTVVYNRQIVSLRQTAQKMAEPETVSHEPVEKIDILVAEDNVVNQMVIKTMLDAFNADVRLAENGREAVDMFAEQKPALIVMDVSMPGMDGLEATRRIRARELSEGMPRTPIIAATAHVLEEDRQRCLDAGMDDVITKPVQQKKLHETLSAWLSHAGRQPLRRTA</sequence>
<keyword evidence="11" id="KW-0175">Coiled coil</keyword>
<reference evidence="16" key="1">
    <citation type="journal article" date="2014" name="Int. J. Syst. Evol. Microbiol.">
        <title>Complete genome sequence of Corynebacterium casei LMG S-19264T (=DSM 44701T), isolated from a smear-ripened cheese.</title>
        <authorList>
            <consortium name="US DOE Joint Genome Institute (JGI-PGF)"/>
            <person name="Walter F."/>
            <person name="Albersmeier A."/>
            <person name="Kalinowski J."/>
            <person name="Ruckert C."/>
        </authorList>
    </citation>
    <scope>NUCLEOTIDE SEQUENCE</scope>
    <source>
        <strain evidence="16">CGMCC 1.14984</strain>
    </source>
</reference>
<dbReference type="Gene3D" id="3.30.565.10">
    <property type="entry name" value="Histidine kinase-like ATPase, C-terminal domain"/>
    <property type="match status" value="1"/>
</dbReference>
<keyword evidence="12" id="KW-1133">Transmembrane helix</keyword>
<dbReference type="FunFam" id="1.10.287.130:FF:000002">
    <property type="entry name" value="Two-component osmosensing histidine kinase"/>
    <property type="match status" value="1"/>
</dbReference>
<organism evidence="16 17">
    <name type="scientific">Aquisalinus luteolus</name>
    <dbReference type="NCBI Taxonomy" id="1566827"/>
    <lineage>
        <taxon>Bacteria</taxon>
        <taxon>Pseudomonadati</taxon>
        <taxon>Pseudomonadota</taxon>
        <taxon>Alphaproteobacteria</taxon>
        <taxon>Parvularculales</taxon>
        <taxon>Parvularculaceae</taxon>
        <taxon>Aquisalinus</taxon>
    </lineage>
</organism>
<evidence type="ECO:0000256" key="5">
    <source>
        <dbReference type="ARBA" id="ARBA00022679"/>
    </source>
</evidence>
<feature type="coiled-coil region" evidence="11">
    <location>
        <begin position="248"/>
        <end position="275"/>
    </location>
</feature>
<feature type="modified residue" description="4-aspartylphosphate" evidence="10">
    <location>
        <position position="574"/>
    </location>
</feature>
<proteinExistence type="predicted"/>
<dbReference type="SMART" id="SM00448">
    <property type="entry name" value="REC"/>
    <property type="match status" value="2"/>
</dbReference>
<feature type="domain" description="HAMP" evidence="15">
    <location>
        <begin position="204"/>
        <end position="256"/>
    </location>
</feature>
<dbReference type="SUPFAM" id="SSF55874">
    <property type="entry name" value="ATPase domain of HSP90 chaperone/DNA topoisomerase II/histidine kinase"/>
    <property type="match status" value="1"/>
</dbReference>
<evidence type="ECO:0000259" key="13">
    <source>
        <dbReference type="PROSITE" id="PS50109"/>
    </source>
</evidence>
<evidence type="ECO:0000259" key="15">
    <source>
        <dbReference type="PROSITE" id="PS50885"/>
    </source>
</evidence>
<dbReference type="PANTHER" id="PTHR45339">
    <property type="entry name" value="HYBRID SIGNAL TRANSDUCTION HISTIDINE KINASE J"/>
    <property type="match status" value="1"/>
</dbReference>
<comment type="subcellular location">
    <subcellularLocation>
        <location evidence="2">Membrane</location>
    </subcellularLocation>
</comment>
<evidence type="ECO:0000256" key="12">
    <source>
        <dbReference type="SAM" id="Phobius"/>
    </source>
</evidence>
<evidence type="ECO:0000256" key="2">
    <source>
        <dbReference type="ARBA" id="ARBA00004370"/>
    </source>
</evidence>
<dbReference type="SUPFAM" id="SSF52172">
    <property type="entry name" value="CheY-like"/>
    <property type="match status" value="2"/>
</dbReference>
<evidence type="ECO:0000256" key="1">
    <source>
        <dbReference type="ARBA" id="ARBA00000085"/>
    </source>
</evidence>
<evidence type="ECO:0000256" key="6">
    <source>
        <dbReference type="ARBA" id="ARBA00022741"/>
    </source>
</evidence>
<accession>A0A8J3A4T0</accession>
<dbReference type="GO" id="GO:0000155">
    <property type="term" value="F:phosphorelay sensor kinase activity"/>
    <property type="evidence" value="ECO:0007669"/>
    <property type="project" value="InterPro"/>
</dbReference>
<dbReference type="PROSITE" id="PS50110">
    <property type="entry name" value="RESPONSE_REGULATORY"/>
    <property type="match status" value="2"/>
</dbReference>
<feature type="domain" description="Response regulatory" evidence="14">
    <location>
        <begin position="524"/>
        <end position="641"/>
    </location>
</feature>
<keyword evidence="4 10" id="KW-0597">Phosphoprotein</keyword>
<keyword evidence="12" id="KW-0812">Transmembrane</keyword>
<dbReference type="Gene3D" id="6.10.340.10">
    <property type="match status" value="1"/>
</dbReference>
<reference evidence="16" key="2">
    <citation type="submission" date="2020-09" db="EMBL/GenBank/DDBJ databases">
        <authorList>
            <person name="Sun Q."/>
            <person name="Zhou Y."/>
        </authorList>
    </citation>
    <scope>NUCLEOTIDE SEQUENCE</scope>
    <source>
        <strain evidence="16">CGMCC 1.14984</strain>
    </source>
</reference>
<dbReference type="CDD" id="cd00082">
    <property type="entry name" value="HisKA"/>
    <property type="match status" value="1"/>
</dbReference>
<dbReference type="EMBL" id="BMGZ01000005">
    <property type="protein sequence ID" value="GGI01847.1"/>
    <property type="molecule type" value="Genomic_DNA"/>
</dbReference>
<feature type="transmembrane region" description="Helical" evidence="12">
    <location>
        <begin position="181"/>
        <end position="203"/>
    </location>
</feature>
<evidence type="ECO:0000313" key="17">
    <source>
        <dbReference type="Proteomes" id="UP000621856"/>
    </source>
</evidence>
<dbReference type="InterPro" id="IPR004358">
    <property type="entry name" value="Sig_transdc_His_kin-like_C"/>
</dbReference>
<feature type="domain" description="Histidine kinase" evidence="13">
    <location>
        <begin position="285"/>
        <end position="505"/>
    </location>
</feature>
<evidence type="ECO:0000256" key="3">
    <source>
        <dbReference type="ARBA" id="ARBA00012438"/>
    </source>
</evidence>
<comment type="catalytic activity">
    <reaction evidence="1">
        <text>ATP + protein L-histidine = ADP + protein N-phospho-L-histidine.</text>
        <dbReference type="EC" id="2.7.13.3"/>
    </reaction>
</comment>
<dbReference type="SUPFAM" id="SSF47384">
    <property type="entry name" value="Homodimeric domain of signal transducing histidine kinase"/>
    <property type="match status" value="1"/>
</dbReference>
<dbReference type="InterPro" id="IPR001789">
    <property type="entry name" value="Sig_transdc_resp-reg_receiver"/>
</dbReference>
<dbReference type="CDD" id="cd17546">
    <property type="entry name" value="REC_hyHK_CKI1_RcsC-like"/>
    <property type="match status" value="1"/>
</dbReference>
<dbReference type="InterPro" id="IPR003661">
    <property type="entry name" value="HisK_dim/P_dom"/>
</dbReference>
<dbReference type="InterPro" id="IPR003660">
    <property type="entry name" value="HAMP_dom"/>
</dbReference>
<keyword evidence="7" id="KW-0418">Kinase</keyword>
<evidence type="ECO:0000256" key="7">
    <source>
        <dbReference type="ARBA" id="ARBA00022777"/>
    </source>
</evidence>
<keyword evidence="12" id="KW-0472">Membrane</keyword>
<comment type="caution">
    <text evidence="16">The sequence shown here is derived from an EMBL/GenBank/DDBJ whole genome shotgun (WGS) entry which is preliminary data.</text>
</comment>
<keyword evidence="9" id="KW-0902">Two-component regulatory system</keyword>
<evidence type="ECO:0000256" key="11">
    <source>
        <dbReference type="SAM" id="Coils"/>
    </source>
</evidence>
<dbReference type="Pfam" id="PF00672">
    <property type="entry name" value="HAMP"/>
    <property type="match status" value="1"/>
</dbReference>
<dbReference type="PROSITE" id="PS50109">
    <property type="entry name" value="HIS_KIN"/>
    <property type="match status" value="1"/>
</dbReference>
<dbReference type="InterPro" id="IPR005467">
    <property type="entry name" value="His_kinase_dom"/>
</dbReference>
<dbReference type="InterPro" id="IPR003594">
    <property type="entry name" value="HATPase_dom"/>
</dbReference>
<dbReference type="GO" id="GO:0005524">
    <property type="term" value="F:ATP binding"/>
    <property type="evidence" value="ECO:0007669"/>
    <property type="project" value="UniProtKB-KW"/>
</dbReference>
<dbReference type="CDD" id="cd06225">
    <property type="entry name" value="HAMP"/>
    <property type="match status" value="1"/>
</dbReference>
<evidence type="ECO:0000256" key="9">
    <source>
        <dbReference type="ARBA" id="ARBA00023012"/>
    </source>
</evidence>
<evidence type="ECO:0000313" key="16">
    <source>
        <dbReference type="EMBL" id="GGI01847.1"/>
    </source>
</evidence>
<dbReference type="PANTHER" id="PTHR45339:SF1">
    <property type="entry name" value="HYBRID SIGNAL TRANSDUCTION HISTIDINE KINASE J"/>
    <property type="match status" value="1"/>
</dbReference>
<evidence type="ECO:0000256" key="8">
    <source>
        <dbReference type="ARBA" id="ARBA00022840"/>
    </source>
</evidence>
<dbReference type="CDD" id="cd16922">
    <property type="entry name" value="HATPase_EvgS-ArcB-TorS-like"/>
    <property type="match status" value="1"/>
</dbReference>
<feature type="domain" description="Response regulatory" evidence="14">
    <location>
        <begin position="671"/>
        <end position="790"/>
    </location>
</feature>
<feature type="modified residue" description="4-aspartylphosphate" evidence="10">
    <location>
        <position position="720"/>
    </location>
</feature>
<dbReference type="PRINTS" id="PR00344">
    <property type="entry name" value="BCTRLSENSOR"/>
</dbReference>
<evidence type="ECO:0000256" key="10">
    <source>
        <dbReference type="PROSITE-ProRule" id="PRU00169"/>
    </source>
</evidence>
<name>A0A8J3A4T0_9PROT</name>
<keyword evidence="8" id="KW-0067">ATP-binding</keyword>
<dbReference type="InterPro" id="IPR011006">
    <property type="entry name" value="CheY-like_superfamily"/>
</dbReference>
<dbReference type="Gene3D" id="1.10.287.130">
    <property type="match status" value="1"/>
</dbReference>
<dbReference type="SMART" id="SM00387">
    <property type="entry name" value="HATPase_c"/>
    <property type="match status" value="1"/>
</dbReference>
<keyword evidence="5" id="KW-0808">Transferase</keyword>
<dbReference type="FunFam" id="3.30.565.10:FF:000078">
    <property type="entry name" value="Two-component sensor histidine kinase"/>
    <property type="match status" value="1"/>
</dbReference>
<dbReference type="SMART" id="SM00388">
    <property type="entry name" value="HisKA"/>
    <property type="match status" value="1"/>
</dbReference>
<keyword evidence="6" id="KW-0547">Nucleotide-binding</keyword>
<dbReference type="Gene3D" id="3.40.50.2300">
    <property type="match status" value="2"/>
</dbReference>
<dbReference type="AlphaFoldDB" id="A0A8J3A4T0"/>
<dbReference type="GO" id="GO:0016020">
    <property type="term" value="C:membrane"/>
    <property type="evidence" value="ECO:0007669"/>
    <property type="project" value="UniProtKB-SubCell"/>
</dbReference>
<protein>
    <recommendedName>
        <fullName evidence="3">histidine kinase</fullName>
        <ecNumber evidence="3">2.7.13.3</ecNumber>
    </recommendedName>
</protein>
<dbReference type="EC" id="2.7.13.3" evidence="3"/>
<dbReference type="SUPFAM" id="SSF158472">
    <property type="entry name" value="HAMP domain-like"/>
    <property type="match status" value="1"/>
</dbReference>
<gene>
    <name evidence="16" type="ORF">GCM10011355_33450</name>
</gene>
<dbReference type="Proteomes" id="UP000621856">
    <property type="component" value="Unassembled WGS sequence"/>
</dbReference>
<dbReference type="InterPro" id="IPR036890">
    <property type="entry name" value="HATPase_C_sf"/>
</dbReference>